<proteinExistence type="inferred from homology"/>
<evidence type="ECO:0000256" key="1">
    <source>
        <dbReference type="ARBA" id="ARBA00007362"/>
    </source>
</evidence>
<feature type="domain" description="EamA" evidence="3">
    <location>
        <begin position="128"/>
        <end position="261"/>
    </location>
</feature>
<dbReference type="Proteomes" id="UP000280344">
    <property type="component" value="Chromosome"/>
</dbReference>
<keyword evidence="2" id="KW-0812">Transmembrane</keyword>
<evidence type="ECO:0000313" key="5">
    <source>
        <dbReference type="Proteomes" id="UP000280344"/>
    </source>
</evidence>
<dbReference type="EMBL" id="CP034593">
    <property type="protein sequence ID" value="AZQ78205.1"/>
    <property type="molecule type" value="Genomic_DNA"/>
</dbReference>
<feature type="transmembrane region" description="Helical" evidence="2">
    <location>
        <begin position="125"/>
        <end position="145"/>
    </location>
</feature>
<evidence type="ECO:0000313" key="4">
    <source>
        <dbReference type="EMBL" id="AZQ78205.1"/>
    </source>
</evidence>
<dbReference type="KEGG" id="flh:EJ997_07935"/>
<keyword evidence="2" id="KW-1133">Transmembrane helix</keyword>
<feature type="transmembrane region" description="Helical" evidence="2">
    <location>
        <begin position="54"/>
        <end position="72"/>
    </location>
</feature>
<evidence type="ECO:0000256" key="2">
    <source>
        <dbReference type="SAM" id="Phobius"/>
    </source>
</evidence>
<comment type="similarity">
    <text evidence="1">Belongs to the EamA transporter family.</text>
</comment>
<dbReference type="AlphaFoldDB" id="A0A3Q9G3L6"/>
<dbReference type="Pfam" id="PF00892">
    <property type="entry name" value="EamA"/>
    <property type="match status" value="1"/>
</dbReference>
<sequence>MLLSGLSQYVGASIAVGLFTIVSGLSVGWGRIAFAAILLLLWRRPWSYPDKGKAVLFGLALGGMNLLFYLSIARIPLGTAVALEFLGPVVLAATARTKRTTVAILFAFLGVFLISWIGLDPNEPGVALGIGFALAAGVAWALYMTLGSRMAGKPNNVDGLAIGMAGAALVYSPLALGEFIEVKPDVAFWLTLAGVAVLSSVVPYVIDQLVLRDVPATIFAILNSILPAMSMVVGLVMLQQVPTWGEVAGLVCVSIAVLIATYRPKPPKLVER</sequence>
<feature type="transmembrane region" description="Helical" evidence="2">
    <location>
        <begin position="186"/>
        <end position="206"/>
    </location>
</feature>
<accession>A0A3Q9G3L6</accession>
<feature type="transmembrane region" description="Helical" evidence="2">
    <location>
        <begin position="157"/>
        <end position="174"/>
    </location>
</feature>
<evidence type="ECO:0000259" key="3">
    <source>
        <dbReference type="Pfam" id="PF00892"/>
    </source>
</evidence>
<organism evidence="4 5">
    <name type="scientific">Flaviflexus ciconiae</name>
    <dbReference type="NCBI Taxonomy" id="2496867"/>
    <lineage>
        <taxon>Bacteria</taxon>
        <taxon>Bacillati</taxon>
        <taxon>Actinomycetota</taxon>
        <taxon>Actinomycetes</taxon>
        <taxon>Actinomycetales</taxon>
        <taxon>Actinomycetaceae</taxon>
        <taxon>Flaviflexus</taxon>
    </lineage>
</organism>
<keyword evidence="2" id="KW-0472">Membrane</keyword>
<feature type="transmembrane region" description="Helical" evidence="2">
    <location>
        <begin position="244"/>
        <end position="262"/>
    </location>
</feature>
<protein>
    <submittedName>
        <fullName evidence="4">EamA family transporter</fullName>
    </submittedName>
</protein>
<dbReference type="InterPro" id="IPR037185">
    <property type="entry name" value="EmrE-like"/>
</dbReference>
<dbReference type="SUPFAM" id="SSF103481">
    <property type="entry name" value="Multidrug resistance efflux transporter EmrE"/>
    <property type="match status" value="2"/>
</dbReference>
<reference evidence="4 5" key="1">
    <citation type="submission" date="2018-12" db="EMBL/GenBank/DDBJ databases">
        <title>Complete genome sequence of Flaviflexus sp. H23T48.</title>
        <authorList>
            <person name="Bae J.-W."/>
            <person name="Lee J.-Y."/>
        </authorList>
    </citation>
    <scope>NUCLEOTIDE SEQUENCE [LARGE SCALE GENOMIC DNA]</scope>
    <source>
        <strain evidence="4 5">H23T48</strain>
    </source>
</reference>
<keyword evidence="5" id="KW-1185">Reference proteome</keyword>
<name>A0A3Q9G3L6_9ACTO</name>
<gene>
    <name evidence="4" type="ORF">EJ997_07935</name>
</gene>
<dbReference type="GO" id="GO:0016020">
    <property type="term" value="C:membrane"/>
    <property type="evidence" value="ECO:0007669"/>
    <property type="project" value="InterPro"/>
</dbReference>
<feature type="transmembrane region" description="Helical" evidence="2">
    <location>
        <begin position="12"/>
        <end position="42"/>
    </location>
</feature>
<dbReference type="OrthoDB" id="9815120at2"/>
<dbReference type="InterPro" id="IPR000620">
    <property type="entry name" value="EamA_dom"/>
</dbReference>
<feature type="transmembrane region" description="Helical" evidence="2">
    <location>
        <begin position="102"/>
        <end position="119"/>
    </location>
</feature>
<feature type="transmembrane region" description="Helical" evidence="2">
    <location>
        <begin position="218"/>
        <end position="238"/>
    </location>
</feature>